<keyword evidence="2" id="KW-0472">Membrane</keyword>
<keyword evidence="2" id="KW-1133">Transmembrane helix</keyword>
<feature type="transmembrane region" description="Helical" evidence="2">
    <location>
        <begin position="27"/>
        <end position="45"/>
    </location>
</feature>
<dbReference type="NCBIfam" id="TIGR00229">
    <property type="entry name" value="sensory_box"/>
    <property type="match status" value="2"/>
</dbReference>
<dbReference type="RefSeq" id="WP_066338073.1">
    <property type="nucleotide sequence ID" value="NZ_JAXOJX010000093.1"/>
</dbReference>
<feature type="domain" description="PAS" evidence="3">
    <location>
        <begin position="221"/>
        <end position="275"/>
    </location>
</feature>
<keyword evidence="6" id="KW-1185">Reference proteome</keyword>
<dbReference type="InterPro" id="IPR052155">
    <property type="entry name" value="Biofilm_reg_signaling"/>
</dbReference>
<comment type="caution">
    <text evidence="5">The sequence shown here is derived from an EMBL/GenBank/DDBJ whole genome shotgun (WGS) entry which is preliminary data.</text>
</comment>
<evidence type="ECO:0000313" key="6">
    <source>
        <dbReference type="Proteomes" id="UP001293718"/>
    </source>
</evidence>
<sequence length="402" mass="44691">MLKPSAFSQFPQAQAEYRQARRRGDRLVLAYVGVSVLWILLSDRAVEWLIADGGVRAAVGTAKGWLFVAVTAALLLAMLRRWTAAQLAQRERELANRHLLEVIAENSSDAITAKDREGRFIFCNPAALRWLGKEAGQTIGHDEHEIFSAEQAQALQSMDRAILADARTRASELEIDTVQGRRVFLTTRGPLRGADGSVAGVFGISRDITERKRAEETLHDREHKLRAIVTHSPSCLSLKDREGRYVLANPNLQRQLGLGEGDIVGRTDADLYPPDVAAALRANDALVLGTRQRHMLEETVPVDGQPRLFMSHMFPVVDEVGTARYVCRIALDVTERRRAEQALTARNEELERFNRVMVGRELEMVELKRQVNALSRALGRQPPYPLAFDQDGGPPQPAAGAQ</sequence>
<keyword evidence="2" id="KW-0812">Transmembrane</keyword>
<proteinExistence type="predicted"/>
<evidence type="ECO:0000313" key="5">
    <source>
        <dbReference type="EMBL" id="MDZ5461021.1"/>
    </source>
</evidence>
<evidence type="ECO:0000256" key="1">
    <source>
        <dbReference type="SAM" id="MobiDB-lite"/>
    </source>
</evidence>
<reference evidence="5 6" key="1">
    <citation type="submission" date="2023-11" db="EMBL/GenBank/DDBJ databases">
        <title>Draft genome of Azohydromonas lata strain H1 (DSM1123), a polyhydroxyalkanoate producer.</title>
        <authorList>
            <person name="Traversa D."/>
            <person name="D'Addabbo P."/>
            <person name="Pazzani C."/>
            <person name="Manzari C."/>
            <person name="Chiara M."/>
            <person name="Scrascia M."/>
        </authorList>
    </citation>
    <scope>NUCLEOTIDE SEQUENCE [LARGE SCALE GENOMIC DNA]</scope>
    <source>
        <strain evidence="5 6">H1</strain>
    </source>
</reference>
<dbReference type="Gene3D" id="3.30.450.20">
    <property type="entry name" value="PAS domain"/>
    <property type="match status" value="2"/>
</dbReference>
<dbReference type="InterPro" id="IPR035965">
    <property type="entry name" value="PAS-like_dom_sf"/>
</dbReference>
<dbReference type="PROSITE" id="PS50113">
    <property type="entry name" value="PAC"/>
    <property type="match status" value="2"/>
</dbReference>
<dbReference type="InterPro" id="IPR000700">
    <property type="entry name" value="PAS-assoc_C"/>
</dbReference>
<evidence type="ECO:0000256" key="2">
    <source>
        <dbReference type="SAM" id="Phobius"/>
    </source>
</evidence>
<dbReference type="Pfam" id="PF08448">
    <property type="entry name" value="PAS_4"/>
    <property type="match status" value="2"/>
</dbReference>
<gene>
    <name evidence="5" type="ORF">SM757_31040</name>
</gene>
<protein>
    <submittedName>
        <fullName evidence="5">PAS domain-containing protein</fullName>
    </submittedName>
</protein>
<feature type="region of interest" description="Disordered" evidence="1">
    <location>
        <begin position="382"/>
        <end position="402"/>
    </location>
</feature>
<dbReference type="PANTHER" id="PTHR44757">
    <property type="entry name" value="DIGUANYLATE CYCLASE DGCP"/>
    <property type="match status" value="1"/>
</dbReference>
<dbReference type="InterPro" id="IPR000014">
    <property type="entry name" value="PAS"/>
</dbReference>
<dbReference type="CDD" id="cd00130">
    <property type="entry name" value="PAS"/>
    <property type="match status" value="2"/>
</dbReference>
<feature type="domain" description="PAS" evidence="3">
    <location>
        <begin position="96"/>
        <end position="166"/>
    </location>
</feature>
<dbReference type="EMBL" id="JAXOJX010000093">
    <property type="protein sequence ID" value="MDZ5461021.1"/>
    <property type="molecule type" value="Genomic_DNA"/>
</dbReference>
<dbReference type="SMART" id="SM00091">
    <property type="entry name" value="PAS"/>
    <property type="match status" value="2"/>
</dbReference>
<dbReference type="PROSITE" id="PS50112">
    <property type="entry name" value="PAS"/>
    <property type="match status" value="2"/>
</dbReference>
<feature type="domain" description="PAC" evidence="4">
    <location>
        <begin position="289"/>
        <end position="345"/>
    </location>
</feature>
<evidence type="ECO:0000259" key="3">
    <source>
        <dbReference type="PROSITE" id="PS50112"/>
    </source>
</evidence>
<dbReference type="Proteomes" id="UP001293718">
    <property type="component" value="Unassembled WGS sequence"/>
</dbReference>
<dbReference type="SUPFAM" id="SSF55785">
    <property type="entry name" value="PYP-like sensor domain (PAS domain)"/>
    <property type="match status" value="2"/>
</dbReference>
<organism evidence="5 6">
    <name type="scientific">Azohydromonas lata</name>
    <dbReference type="NCBI Taxonomy" id="45677"/>
    <lineage>
        <taxon>Bacteria</taxon>
        <taxon>Pseudomonadati</taxon>
        <taxon>Pseudomonadota</taxon>
        <taxon>Betaproteobacteria</taxon>
        <taxon>Burkholderiales</taxon>
        <taxon>Sphaerotilaceae</taxon>
        <taxon>Azohydromonas</taxon>
    </lineage>
</organism>
<dbReference type="PANTHER" id="PTHR44757:SF2">
    <property type="entry name" value="BIOFILM ARCHITECTURE MAINTENANCE PROTEIN MBAA"/>
    <property type="match status" value="1"/>
</dbReference>
<name>A0ABU5IQ42_9BURK</name>
<dbReference type="InterPro" id="IPR013656">
    <property type="entry name" value="PAS_4"/>
</dbReference>
<feature type="transmembrane region" description="Helical" evidence="2">
    <location>
        <begin position="65"/>
        <end position="82"/>
    </location>
</feature>
<feature type="domain" description="PAC" evidence="4">
    <location>
        <begin position="169"/>
        <end position="220"/>
    </location>
</feature>
<evidence type="ECO:0000259" key="4">
    <source>
        <dbReference type="PROSITE" id="PS50113"/>
    </source>
</evidence>
<accession>A0ABU5IQ42</accession>